<dbReference type="AlphaFoldDB" id="A0A6J4NC65"/>
<gene>
    <name evidence="1" type="ORF">AVDCRST_MAG93-9015</name>
</gene>
<organism evidence="1">
    <name type="scientific">uncultured Chloroflexia bacterium</name>
    <dbReference type="NCBI Taxonomy" id="1672391"/>
    <lineage>
        <taxon>Bacteria</taxon>
        <taxon>Bacillati</taxon>
        <taxon>Chloroflexota</taxon>
        <taxon>Chloroflexia</taxon>
        <taxon>environmental samples</taxon>
    </lineage>
</organism>
<name>A0A6J4NC65_9CHLR</name>
<proteinExistence type="predicted"/>
<protein>
    <submittedName>
        <fullName evidence="1">Uncharacterized protein</fullName>
    </submittedName>
</protein>
<sequence>MSLERETVARTFSVARTSDSLSLLARAEKMADDTGATLVGDGEAGHFSHVMLKGEYRVTEDVMLVTITDKSWMLPWAVVESWVRELGR</sequence>
<reference evidence="1" key="1">
    <citation type="submission" date="2020-02" db="EMBL/GenBank/DDBJ databases">
        <authorList>
            <person name="Meier V. D."/>
        </authorList>
    </citation>
    <scope>NUCLEOTIDE SEQUENCE</scope>
    <source>
        <strain evidence="1">AVDCRST_MAG93</strain>
    </source>
</reference>
<evidence type="ECO:0000313" key="1">
    <source>
        <dbReference type="EMBL" id="CAA9378735.1"/>
    </source>
</evidence>
<accession>A0A6J4NC65</accession>
<dbReference type="EMBL" id="CADCTR010003023">
    <property type="protein sequence ID" value="CAA9378735.1"/>
    <property type="molecule type" value="Genomic_DNA"/>
</dbReference>